<keyword evidence="2" id="KW-0479">Metal-binding</keyword>
<dbReference type="PANTHER" id="PTHR13184">
    <property type="entry name" value="37S RIBOSOMAL PROTEIN S22"/>
    <property type="match status" value="1"/>
</dbReference>
<comment type="caution">
    <text evidence="9">The sequence shown here is derived from an EMBL/GenBank/DDBJ whole genome shotgun (WGS) entry which is preliminary data.</text>
</comment>
<dbReference type="GO" id="GO:0051536">
    <property type="term" value="F:iron-sulfur cluster binding"/>
    <property type="evidence" value="ECO:0007669"/>
    <property type="project" value="UniProtKB-KW"/>
</dbReference>
<evidence type="ECO:0000256" key="5">
    <source>
        <dbReference type="ARBA" id="ARBA00023014"/>
    </source>
</evidence>
<evidence type="ECO:0000256" key="3">
    <source>
        <dbReference type="ARBA" id="ARBA00022946"/>
    </source>
</evidence>
<dbReference type="Pfam" id="PF09243">
    <property type="entry name" value="Rsm22"/>
    <property type="match status" value="1"/>
</dbReference>
<evidence type="ECO:0000256" key="6">
    <source>
        <dbReference type="ARBA" id="ARBA00023128"/>
    </source>
</evidence>
<dbReference type="AlphaFoldDB" id="A0A1V9YKE9"/>
<dbReference type="CDD" id="cd02440">
    <property type="entry name" value="AdoMet_MTases"/>
    <property type="match status" value="1"/>
</dbReference>
<dbReference type="InterPro" id="IPR029063">
    <property type="entry name" value="SAM-dependent_MTases_sf"/>
</dbReference>
<dbReference type="GO" id="GO:0008168">
    <property type="term" value="F:methyltransferase activity"/>
    <property type="evidence" value="ECO:0007669"/>
    <property type="project" value="InterPro"/>
</dbReference>
<keyword evidence="4" id="KW-0408">Iron</keyword>
<organism evidence="9 10">
    <name type="scientific">Achlya hypogyna</name>
    <name type="common">Oomycete</name>
    <name type="synonym">Protoachlya hypogyna</name>
    <dbReference type="NCBI Taxonomy" id="1202772"/>
    <lineage>
        <taxon>Eukaryota</taxon>
        <taxon>Sar</taxon>
        <taxon>Stramenopiles</taxon>
        <taxon>Oomycota</taxon>
        <taxon>Saprolegniomycetes</taxon>
        <taxon>Saprolegniales</taxon>
        <taxon>Achlyaceae</taxon>
        <taxon>Achlya</taxon>
    </lineage>
</organism>
<keyword evidence="5" id="KW-0411">Iron-sulfur</keyword>
<feature type="region of interest" description="Disordered" evidence="8">
    <location>
        <begin position="448"/>
        <end position="470"/>
    </location>
</feature>
<proteinExistence type="predicted"/>
<dbReference type="InterPro" id="IPR052571">
    <property type="entry name" value="Mt_RNA_Methyltransferase"/>
</dbReference>
<feature type="compositionally biased region" description="Basic residues" evidence="8">
    <location>
        <begin position="449"/>
        <end position="458"/>
    </location>
</feature>
<accession>A0A1V9YKE9</accession>
<dbReference type="GO" id="GO:0006412">
    <property type="term" value="P:translation"/>
    <property type="evidence" value="ECO:0007669"/>
    <property type="project" value="InterPro"/>
</dbReference>
<evidence type="ECO:0000313" key="10">
    <source>
        <dbReference type="Proteomes" id="UP000243579"/>
    </source>
</evidence>
<dbReference type="SUPFAM" id="SSF53335">
    <property type="entry name" value="S-adenosyl-L-methionine-dependent methyltransferases"/>
    <property type="match status" value="1"/>
</dbReference>
<name>A0A1V9YKE9_ACHHY</name>
<keyword evidence="3" id="KW-0809">Transit peptide</keyword>
<protein>
    <submittedName>
        <fullName evidence="9">Uncharacterized protein</fullName>
    </submittedName>
</protein>
<dbReference type="GO" id="GO:0005763">
    <property type="term" value="C:mitochondrial small ribosomal subunit"/>
    <property type="evidence" value="ECO:0007669"/>
    <property type="project" value="TreeGrafter"/>
</dbReference>
<keyword evidence="6" id="KW-0496">Mitochondrion</keyword>
<evidence type="ECO:0000256" key="1">
    <source>
        <dbReference type="ARBA" id="ARBA00004173"/>
    </source>
</evidence>
<dbReference type="OrthoDB" id="421327at2759"/>
<dbReference type="Proteomes" id="UP000243579">
    <property type="component" value="Unassembled WGS sequence"/>
</dbReference>
<gene>
    <name evidence="9" type="ORF">ACHHYP_10953</name>
</gene>
<evidence type="ECO:0000256" key="2">
    <source>
        <dbReference type="ARBA" id="ARBA00022723"/>
    </source>
</evidence>
<comment type="subcellular location">
    <subcellularLocation>
        <location evidence="1">Mitochondrion</location>
    </subcellularLocation>
</comment>
<dbReference type="PANTHER" id="PTHR13184:SF5">
    <property type="entry name" value="METHYLTRANSFERASE-LIKE PROTEIN 17, MITOCHONDRIAL"/>
    <property type="match status" value="1"/>
</dbReference>
<dbReference type="STRING" id="1202772.A0A1V9YKE9"/>
<evidence type="ECO:0000256" key="7">
    <source>
        <dbReference type="ARBA" id="ARBA00045681"/>
    </source>
</evidence>
<dbReference type="GO" id="GO:0046872">
    <property type="term" value="F:metal ion binding"/>
    <property type="evidence" value="ECO:0007669"/>
    <property type="project" value="UniProtKB-KW"/>
</dbReference>
<comment type="function">
    <text evidence="7">Mitochondrial ribosome (mitoribosome) assembly factor. Binds at the interface of the head and body domains of the mitochondrial small ribosomal subunit (mt-SSU), occluding the mRNA channel and preventing compaction of the head domain towards the body. Probable inactive methyltransferase: retains the characteristic folding and ability to bind S-adenosyl-L-methionine, but it probably lost its methyltransferase activity.</text>
</comment>
<sequence>MLRQYPRSFWSSAKDALTKGKDTLSLLSRAEEVGAKTAALTNVQLNMTHFMPEPLRIRVSSLLKERTHVQLEKLKETITLGKQAKRFPRDSHNEQVGWEMTKKPKIPAYTYGPQETLAYMAHEMDGVYSSVHHVFRQMTKPAVSFRKGANDDDANTEPFAPKSMLDYGGGPGTAAWAARMFFDESLNEYRVIEPSQSMIDAAQVVMEGFRGLSFRKSLAEMKRDIEKGKTYDLITLSFVLSDITNDVERIAIVSTLWSLLAEGGRLVIVDRGNSWGSLQVRSARQFILDSLTTNQEEVIASDDAVPVVEGGRILGPCPHSKECPMKEGEWCHFVQRTPQVAQPRLPTPQRWTGYHSMKFSYVTFEKKASSNSAVDDTEAHARLTRGPLTSTRQVTLDLCHPNGTLERRAVTKGRAIREAYRAARKSHWGGQWPVNKEAYELPKIEYPPKVRKPRRLRAPKPAVSTKSNSL</sequence>
<keyword evidence="10" id="KW-1185">Reference proteome</keyword>
<reference evidence="9 10" key="1">
    <citation type="journal article" date="2014" name="Genome Biol. Evol.">
        <title>The secreted proteins of Achlya hypogyna and Thraustotheca clavata identify the ancestral oomycete secretome and reveal gene acquisitions by horizontal gene transfer.</title>
        <authorList>
            <person name="Misner I."/>
            <person name="Blouin N."/>
            <person name="Leonard G."/>
            <person name="Richards T.A."/>
            <person name="Lane C.E."/>
        </authorList>
    </citation>
    <scope>NUCLEOTIDE SEQUENCE [LARGE SCALE GENOMIC DNA]</scope>
    <source>
        <strain evidence="9 10">ATCC 48635</strain>
    </source>
</reference>
<dbReference type="Gene3D" id="3.40.50.150">
    <property type="entry name" value="Vaccinia Virus protein VP39"/>
    <property type="match status" value="1"/>
</dbReference>
<dbReference type="InterPro" id="IPR015324">
    <property type="entry name" value="Ribosomal_Rsm22-like"/>
</dbReference>
<evidence type="ECO:0000313" key="9">
    <source>
        <dbReference type="EMBL" id="OQR86146.1"/>
    </source>
</evidence>
<evidence type="ECO:0000256" key="4">
    <source>
        <dbReference type="ARBA" id="ARBA00023004"/>
    </source>
</evidence>
<dbReference type="GO" id="GO:0003735">
    <property type="term" value="F:structural constituent of ribosome"/>
    <property type="evidence" value="ECO:0007669"/>
    <property type="project" value="TreeGrafter"/>
</dbReference>
<dbReference type="EMBL" id="JNBR01001528">
    <property type="protein sequence ID" value="OQR86146.1"/>
    <property type="molecule type" value="Genomic_DNA"/>
</dbReference>
<evidence type="ECO:0000256" key="8">
    <source>
        <dbReference type="SAM" id="MobiDB-lite"/>
    </source>
</evidence>